<sequence>MTRPSTQMRIGTPQPLAASIVALAETPDDVPGIDLRLEALAQLAADRIGAAEYAAVSTRPSNGCSMVAASNELVDAVDDCPSLPPLDDDGHDSSTMITWPGFREAAAGMGLQVVSVPLFTGSGAAIATLDLYGRDADAMAPLTAGIGAAYDADLAPENDHEESPELDAGSEELIAGFTEALSVRATIQLALDLVGERPDVGARHAYPELRLHAADRGVSLLTAANNVISEKLAGHFKNHE</sequence>
<evidence type="ECO:0000259" key="1">
    <source>
        <dbReference type="PROSITE" id="PS50921"/>
    </source>
</evidence>
<dbReference type="PROSITE" id="PS50921">
    <property type="entry name" value="ANTAR"/>
    <property type="match status" value="1"/>
</dbReference>
<accession>A0ABQ4BPD4</accession>
<protein>
    <recommendedName>
        <fullName evidence="1">ANTAR domain-containing protein</fullName>
    </recommendedName>
</protein>
<evidence type="ECO:0000313" key="3">
    <source>
        <dbReference type="Proteomes" id="UP000624709"/>
    </source>
</evidence>
<comment type="caution">
    <text evidence="2">The sequence shown here is derived from an EMBL/GenBank/DDBJ whole genome shotgun (WGS) entry which is preliminary data.</text>
</comment>
<dbReference type="EMBL" id="BOMS01000147">
    <property type="protein sequence ID" value="GIE72516.1"/>
    <property type="molecule type" value="Genomic_DNA"/>
</dbReference>
<proteinExistence type="predicted"/>
<organism evidence="2 3">
    <name type="scientific">Actinoplanes palleronii</name>
    <dbReference type="NCBI Taxonomy" id="113570"/>
    <lineage>
        <taxon>Bacteria</taxon>
        <taxon>Bacillati</taxon>
        <taxon>Actinomycetota</taxon>
        <taxon>Actinomycetes</taxon>
        <taxon>Micromonosporales</taxon>
        <taxon>Micromonosporaceae</taxon>
        <taxon>Actinoplanes</taxon>
    </lineage>
</organism>
<dbReference type="InterPro" id="IPR005561">
    <property type="entry name" value="ANTAR"/>
</dbReference>
<gene>
    <name evidence="2" type="ORF">Apa02nite_086240</name>
</gene>
<name>A0ABQ4BPD4_9ACTN</name>
<keyword evidence="3" id="KW-1185">Reference proteome</keyword>
<evidence type="ECO:0000313" key="2">
    <source>
        <dbReference type="EMBL" id="GIE72516.1"/>
    </source>
</evidence>
<dbReference type="Proteomes" id="UP000624709">
    <property type="component" value="Unassembled WGS sequence"/>
</dbReference>
<feature type="domain" description="ANTAR" evidence="1">
    <location>
        <begin position="167"/>
        <end position="228"/>
    </location>
</feature>
<reference evidence="2 3" key="1">
    <citation type="submission" date="2021-01" db="EMBL/GenBank/DDBJ databases">
        <title>Whole genome shotgun sequence of Actinoplanes palleronii NBRC 14916.</title>
        <authorList>
            <person name="Komaki H."/>
            <person name="Tamura T."/>
        </authorList>
    </citation>
    <scope>NUCLEOTIDE SEQUENCE [LARGE SCALE GENOMIC DNA]</scope>
    <source>
        <strain evidence="2 3">NBRC 14916</strain>
    </source>
</reference>